<dbReference type="AlphaFoldDB" id="A0ABD5WXT9"/>
<accession>A0ABD5WXT9</accession>
<evidence type="ECO:0000313" key="4">
    <source>
        <dbReference type="Proteomes" id="UP001596388"/>
    </source>
</evidence>
<dbReference type="RefSeq" id="WP_276237091.1">
    <property type="nucleotide sequence ID" value="NZ_CP119989.1"/>
</dbReference>
<dbReference type="Gene3D" id="3.40.50.12370">
    <property type="match status" value="1"/>
</dbReference>
<sequence length="473" mass="50293">MADDAPPDGDSDGETPGPATPGIADRAFAAVARAGRCVRRIERRELVEFRRWIENTENLLHLTVVLVVPLVVALVTELSNSLTLFSFLLFPPLASGSYTLFANPGGEYADPKRFVGGLTVGAACGWAALRVIDVVSVGSGLAINPTAAAFSILLAGVTTWALGVEEPSAYSASLLVLAAPDRAGLYVLFTLVGSTLVAGVFLAWRHWFYDRRASLLYESIRGDDNVIVPMRGEGAERTALFAARLAVPHEAGKVVLLDVVDDEADADAVAEHLEDRAARIRRDVGVPCEVVVAAGDPLVTLRRAAEETGCDLVATPYEAGDDGATAFVRSVFEGPLDAVAFRSVSTGDRWRRVLVLMARPGDSAHAMVDFANRLARDKGAVSVCTCIGSERERRAAEARLANVVETVDGPVETRVARSDVESFVDAHAGAYDVVMLGSSGDRSGVSRIVSPPTFERLRGVDCDVAVVDRGDPH</sequence>
<name>A0ABD5WXT9_9EURY</name>
<feature type="region of interest" description="Disordered" evidence="1">
    <location>
        <begin position="1"/>
        <end position="21"/>
    </location>
</feature>
<dbReference type="SUPFAM" id="SSF52402">
    <property type="entry name" value="Adenine nucleotide alpha hydrolases-like"/>
    <property type="match status" value="2"/>
</dbReference>
<dbReference type="Proteomes" id="UP001596388">
    <property type="component" value="Unassembled WGS sequence"/>
</dbReference>
<evidence type="ECO:0000313" key="3">
    <source>
        <dbReference type="EMBL" id="MFC7098399.1"/>
    </source>
</evidence>
<feature type="transmembrane region" description="Helical" evidence="2">
    <location>
        <begin position="183"/>
        <end position="204"/>
    </location>
</feature>
<organism evidence="3 4">
    <name type="scientific">Halobaculum marinum</name>
    <dbReference type="NCBI Taxonomy" id="3031996"/>
    <lineage>
        <taxon>Archaea</taxon>
        <taxon>Methanobacteriati</taxon>
        <taxon>Methanobacteriota</taxon>
        <taxon>Stenosarchaea group</taxon>
        <taxon>Halobacteria</taxon>
        <taxon>Halobacteriales</taxon>
        <taxon>Haloferacaceae</taxon>
        <taxon>Halobaculum</taxon>
    </lineage>
</organism>
<feature type="transmembrane region" description="Helical" evidence="2">
    <location>
        <begin position="59"/>
        <end position="75"/>
    </location>
</feature>
<feature type="transmembrane region" description="Helical" evidence="2">
    <location>
        <begin position="141"/>
        <end position="163"/>
    </location>
</feature>
<evidence type="ECO:0000256" key="1">
    <source>
        <dbReference type="SAM" id="MobiDB-lite"/>
    </source>
</evidence>
<keyword evidence="2" id="KW-0472">Membrane</keyword>
<keyword evidence="2" id="KW-1133">Transmembrane helix</keyword>
<gene>
    <name evidence="3" type="ORF">ACFQKD_13905</name>
</gene>
<feature type="transmembrane region" description="Helical" evidence="2">
    <location>
        <begin position="82"/>
        <end position="101"/>
    </location>
</feature>
<feature type="compositionally biased region" description="Acidic residues" evidence="1">
    <location>
        <begin position="1"/>
        <end position="13"/>
    </location>
</feature>
<dbReference type="GeneID" id="79270674"/>
<protein>
    <submittedName>
        <fullName evidence="3">HPP family protein</fullName>
    </submittedName>
</protein>
<keyword evidence="4" id="KW-1185">Reference proteome</keyword>
<reference evidence="3 4" key="1">
    <citation type="journal article" date="2019" name="Int. J. Syst. Evol. Microbiol.">
        <title>The Global Catalogue of Microorganisms (GCM) 10K type strain sequencing project: providing services to taxonomists for standard genome sequencing and annotation.</title>
        <authorList>
            <consortium name="The Broad Institute Genomics Platform"/>
            <consortium name="The Broad Institute Genome Sequencing Center for Infectious Disease"/>
            <person name="Wu L."/>
            <person name="Ma J."/>
        </authorList>
    </citation>
    <scope>NUCLEOTIDE SEQUENCE [LARGE SCALE GENOMIC DNA]</scope>
    <source>
        <strain evidence="3 4">DT55</strain>
    </source>
</reference>
<feature type="transmembrane region" description="Helical" evidence="2">
    <location>
        <begin position="113"/>
        <end position="129"/>
    </location>
</feature>
<proteinExistence type="predicted"/>
<dbReference type="EMBL" id="JBHTAG010000003">
    <property type="protein sequence ID" value="MFC7098399.1"/>
    <property type="molecule type" value="Genomic_DNA"/>
</dbReference>
<comment type="caution">
    <text evidence="3">The sequence shown here is derived from an EMBL/GenBank/DDBJ whole genome shotgun (WGS) entry which is preliminary data.</text>
</comment>
<evidence type="ECO:0000256" key="2">
    <source>
        <dbReference type="SAM" id="Phobius"/>
    </source>
</evidence>
<keyword evidence="2" id="KW-0812">Transmembrane</keyword>